<comment type="caution">
    <text evidence="2">The sequence shown here is derived from an EMBL/GenBank/DDBJ whole genome shotgun (WGS) entry which is preliminary data.</text>
</comment>
<feature type="region of interest" description="Disordered" evidence="1">
    <location>
        <begin position="1"/>
        <end position="59"/>
    </location>
</feature>
<dbReference type="RefSeq" id="WP_132763237.1">
    <property type="nucleotide sequence ID" value="NZ_CALFFA010000022.1"/>
</dbReference>
<evidence type="ECO:0000313" key="3">
    <source>
        <dbReference type="Proteomes" id="UP000294772"/>
    </source>
</evidence>
<reference evidence="2 3" key="1">
    <citation type="submission" date="2019-03" db="EMBL/GenBank/DDBJ databases">
        <title>Genomic Encyclopedia of Type Strains, Phase IV (KMG-IV): sequencing the most valuable type-strain genomes for metagenomic binning, comparative biology and taxonomic classification.</title>
        <authorList>
            <person name="Goeker M."/>
        </authorList>
    </citation>
    <scope>NUCLEOTIDE SEQUENCE [LARGE SCALE GENOMIC DNA]</scope>
    <source>
        <strain evidence="2 3">DSM 15264</strain>
    </source>
</reference>
<name>A0AA46HXF0_9BURK</name>
<dbReference type="Proteomes" id="UP000294772">
    <property type="component" value="Unassembled WGS sequence"/>
</dbReference>
<feature type="compositionally biased region" description="Low complexity" evidence="1">
    <location>
        <begin position="20"/>
        <end position="30"/>
    </location>
</feature>
<feature type="compositionally biased region" description="Low complexity" evidence="1">
    <location>
        <begin position="38"/>
        <end position="50"/>
    </location>
</feature>
<evidence type="ECO:0000313" key="2">
    <source>
        <dbReference type="EMBL" id="TCP09859.1"/>
    </source>
</evidence>
<gene>
    <name evidence="2" type="ORF">EV676_101439</name>
</gene>
<organism evidence="2 3">
    <name type="scientific">Caldimonas thermodepolymerans</name>
    <dbReference type="NCBI Taxonomy" id="215580"/>
    <lineage>
        <taxon>Bacteria</taxon>
        <taxon>Pseudomonadati</taxon>
        <taxon>Pseudomonadota</taxon>
        <taxon>Betaproteobacteria</taxon>
        <taxon>Burkholderiales</taxon>
        <taxon>Sphaerotilaceae</taxon>
        <taxon>Caldimonas</taxon>
    </lineage>
</organism>
<feature type="compositionally biased region" description="Pro residues" evidence="1">
    <location>
        <begin position="1"/>
        <end position="11"/>
    </location>
</feature>
<protein>
    <recommendedName>
        <fullName evidence="4">DUF2486 family protein</fullName>
    </recommendedName>
</protein>
<dbReference type="EMBL" id="SLXF01000001">
    <property type="protein sequence ID" value="TCP09859.1"/>
    <property type="molecule type" value="Genomic_DNA"/>
</dbReference>
<sequence>MNAGRPVPPRHVPTLTEVVQPGPDQGAAPAAPAPQPQPALQAEPQPAVAPLLEGPPKPPAFLLAAEGEDALTQRVLADLQRQIDLMLEYRLRETLTPALARMADQLIRDTRVELAATLREVVARAVAQELARLRQR</sequence>
<proteinExistence type="predicted"/>
<evidence type="ECO:0000256" key="1">
    <source>
        <dbReference type="SAM" id="MobiDB-lite"/>
    </source>
</evidence>
<dbReference type="AlphaFoldDB" id="A0AA46HXF0"/>
<evidence type="ECO:0008006" key="4">
    <source>
        <dbReference type="Google" id="ProtNLM"/>
    </source>
</evidence>
<accession>A0AA46HXF0</accession>